<accession>A0A9D9E8G4</accession>
<feature type="domain" description="AAA-ATPase-like" evidence="1">
    <location>
        <begin position="7"/>
        <end position="187"/>
    </location>
</feature>
<dbReference type="PANTHER" id="PTHR34825">
    <property type="entry name" value="CONSERVED PROTEIN, WITH A WEAK D-GALACTARATE DEHYDRATASE/ALTRONATE HYDROLASE DOMAIN"/>
    <property type="match status" value="1"/>
</dbReference>
<name>A0A9D9E8G4_9SPIR</name>
<proteinExistence type="predicted"/>
<dbReference type="EMBL" id="JADIMU010000037">
    <property type="protein sequence ID" value="MBO8443241.1"/>
    <property type="molecule type" value="Genomic_DNA"/>
</dbReference>
<dbReference type="Proteomes" id="UP000823633">
    <property type="component" value="Unassembled WGS sequence"/>
</dbReference>
<reference evidence="2" key="1">
    <citation type="submission" date="2020-10" db="EMBL/GenBank/DDBJ databases">
        <authorList>
            <person name="Gilroy R."/>
        </authorList>
    </citation>
    <scope>NUCLEOTIDE SEQUENCE</scope>
    <source>
        <strain evidence="2">11167</strain>
    </source>
</reference>
<organism evidence="2 3">
    <name type="scientific">Candidatus Aphodenecus pullistercoris</name>
    <dbReference type="NCBI Taxonomy" id="2840669"/>
    <lineage>
        <taxon>Bacteria</taxon>
        <taxon>Pseudomonadati</taxon>
        <taxon>Spirochaetota</taxon>
        <taxon>Spirochaetia</taxon>
        <taxon>Spirochaetales</taxon>
        <taxon>Candidatus Aphodenecus</taxon>
    </lineage>
</organism>
<evidence type="ECO:0000313" key="2">
    <source>
        <dbReference type="EMBL" id="MBO8443241.1"/>
    </source>
</evidence>
<sequence length="192" mass="22072">MARLTLPVGQTDFRDIRTGGCYYIDKTMYISQIVRDGAVALQFTRPRRFGKTTFQSMLKAFFDIREDNRDIFTGLAIMDDEEAVEGWMNKWPVIHLTFKDIDGPDFDSAIDVLKGKLMALYQGYGFIDIPDDAEGAAFRNIKRGECTVSEIRRSLEILGKFLYGHYGKKVIFILDEYDVPLDKAEKNGYYTE</sequence>
<dbReference type="AlphaFoldDB" id="A0A9D9E8G4"/>
<protein>
    <submittedName>
        <fullName evidence="2">AAA family ATPase</fullName>
    </submittedName>
</protein>
<gene>
    <name evidence="2" type="ORF">IAC42_05725</name>
</gene>
<evidence type="ECO:0000259" key="1">
    <source>
        <dbReference type="Pfam" id="PF09820"/>
    </source>
</evidence>
<comment type="caution">
    <text evidence="2">The sequence shown here is derived from an EMBL/GenBank/DDBJ whole genome shotgun (WGS) entry which is preliminary data.</text>
</comment>
<evidence type="ECO:0000313" key="3">
    <source>
        <dbReference type="Proteomes" id="UP000823633"/>
    </source>
</evidence>
<reference evidence="2" key="2">
    <citation type="journal article" date="2021" name="PeerJ">
        <title>Extensive microbial diversity within the chicken gut microbiome revealed by metagenomics and culture.</title>
        <authorList>
            <person name="Gilroy R."/>
            <person name="Ravi A."/>
            <person name="Getino M."/>
            <person name="Pursley I."/>
            <person name="Horton D.L."/>
            <person name="Alikhan N.F."/>
            <person name="Baker D."/>
            <person name="Gharbi K."/>
            <person name="Hall N."/>
            <person name="Watson M."/>
            <person name="Adriaenssens E.M."/>
            <person name="Foster-Nyarko E."/>
            <person name="Jarju S."/>
            <person name="Secka A."/>
            <person name="Antonio M."/>
            <person name="Oren A."/>
            <person name="Chaudhuri R.R."/>
            <person name="La Ragione R."/>
            <person name="Hildebrand F."/>
            <person name="Pallen M.J."/>
        </authorList>
    </citation>
    <scope>NUCLEOTIDE SEQUENCE</scope>
    <source>
        <strain evidence="2">11167</strain>
    </source>
</reference>
<feature type="non-terminal residue" evidence="2">
    <location>
        <position position="192"/>
    </location>
</feature>
<dbReference type="InterPro" id="IPR018631">
    <property type="entry name" value="AAA-ATPase-like_dom"/>
</dbReference>
<dbReference type="Pfam" id="PF09820">
    <property type="entry name" value="AAA-ATPase_like"/>
    <property type="match status" value="1"/>
</dbReference>
<dbReference type="PANTHER" id="PTHR34825:SF1">
    <property type="entry name" value="AAA-ATPASE-LIKE DOMAIN-CONTAINING PROTEIN"/>
    <property type="match status" value="1"/>
</dbReference>